<name>A0AA85AUI5_9TREM</name>
<proteinExistence type="predicted"/>
<reference evidence="2" key="1">
    <citation type="submission" date="2023-11" db="UniProtKB">
        <authorList>
            <consortium name="WormBaseParasite"/>
        </authorList>
    </citation>
    <scope>IDENTIFICATION</scope>
</reference>
<evidence type="ECO:0000313" key="2">
    <source>
        <dbReference type="WBParaSite" id="SMTH1_104980.1"/>
    </source>
</evidence>
<organism evidence="1 2">
    <name type="scientific">Schistosoma mattheei</name>
    <dbReference type="NCBI Taxonomy" id="31246"/>
    <lineage>
        <taxon>Eukaryota</taxon>
        <taxon>Metazoa</taxon>
        <taxon>Spiralia</taxon>
        <taxon>Lophotrochozoa</taxon>
        <taxon>Platyhelminthes</taxon>
        <taxon>Trematoda</taxon>
        <taxon>Digenea</taxon>
        <taxon>Strigeidida</taxon>
        <taxon>Schistosomatoidea</taxon>
        <taxon>Schistosomatidae</taxon>
        <taxon>Schistosoma</taxon>
    </lineage>
</organism>
<accession>A0AA85AUI5</accession>
<dbReference type="WBParaSite" id="SMTH1_104980.1">
    <property type="protein sequence ID" value="SMTH1_104980.1"/>
    <property type="gene ID" value="SMTH1_104980"/>
</dbReference>
<evidence type="ECO:0000313" key="1">
    <source>
        <dbReference type="Proteomes" id="UP000050791"/>
    </source>
</evidence>
<dbReference type="Proteomes" id="UP000050791">
    <property type="component" value="Unassembled WGS sequence"/>
</dbReference>
<sequence>MVNLSTANYLLIGLILSYMELNRCFVLQAPLKFDDHGNRKIKVGHEKYSLDSKNHLKIRIQDCKLSMDFTPANKTEISMKKGVRKVTISEGCKKILETSGILGNEKS</sequence>
<protein>
    <submittedName>
        <fullName evidence="2">Uncharacterized protein</fullName>
    </submittedName>
</protein>
<dbReference type="AlphaFoldDB" id="A0AA85AUI5"/>